<gene>
    <name evidence="1" type="ORF">GCM10010307_88320</name>
</gene>
<proteinExistence type="predicted"/>
<evidence type="ECO:0000313" key="1">
    <source>
        <dbReference type="EMBL" id="GAA2665533.1"/>
    </source>
</evidence>
<keyword evidence="2" id="KW-1185">Reference proteome</keyword>
<organism evidence="1 2">
    <name type="scientific">Streptomyces vastus</name>
    <dbReference type="NCBI Taxonomy" id="285451"/>
    <lineage>
        <taxon>Bacteria</taxon>
        <taxon>Bacillati</taxon>
        <taxon>Actinomycetota</taxon>
        <taxon>Actinomycetes</taxon>
        <taxon>Kitasatosporales</taxon>
        <taxon>Streptomycetaceae</taxon>
        <taxon>Streptomyces</taxon>
    </lineage>
</organism>
<protein>
    <submittedName>
        <fullName evidence="1">Uncharacterized protein</fullName>
    </submittedName>
</protein>
<comment type="caution">
    <text evidence="1">The sequence shown here is derived from an EMBL/GenBank/DDBJ whole genome shotgun (WGS) entry which is preliminary data.</text>
</comment>
<reference evidence="2" key="1">
    <citation type="journal article" date="2019" name="Int. J. Syst. Evol. Microbiol.">
        <title>The Global Catalogue of Microorganisms (GCM) 10K type strain sequencing project: providing services to taxonomists for standard genome sequencing and annotation.</title>
        <authorList>
            <consortium name="The Broad Institute Genomics Platform"/>
            <consortium name="The Broad Institute Genome Sequencing Center for Infectious Disease"/>
            <person name="Wu L."/>
            <person name="Ma J."/>
        </authorList>
    </citation>
    <scope>NUCLEOTIDE SEQUENCE [LARGE SCALE GENOMIC DNA]</scope>
    <source>
        <strain evidence="2">JCM 4524</strain>
    </source>
</reference>
<evidence type="ECO:0000313" key="2">
    <source>
        <dbReference type="Proteomes" id="UP001500151"/>
    </source>
</evidence>
<accession>A0ABP6ED73</accession>
<dbReference type="Proteomes" id="UP001500151">
    <property type="component" value="Unassembled WGS sequence"/>
</dbReference>
<sequence>MQAYETGDPLAEQGPHGVRRVVRVTGLVTWVQQLPYAVDQAGDLEFLVTGMTAP</sequence>
<name>A0ABP6ED73_9ACTN</name>
<dbReference type="EMBL" id="BAAASJ010000125">
    <property type="protein sequence ID" value="GAA2665533.1"/>
    <property type="molecule type" value="Genomic_DNA"/>
</dbReference>